<proteinExistence type="predicted"/>
<sequence>MKVFTGNPVKKSSPAISSTTFVNMKNPARSFEPSQDLLLLSRSFTEEEKEKYYLSDNYMMPPKPSSKPVFIATPIKKAAAKANVNMREFLSEKLRAHRFKIRSNDCSEFAYADPFCTASR</sequence>
<organism evidence="1 2">
    <name type="scientific">Vespula pensylvanica</name>
    <name type="common">Western yellow jacket</name>
    <name type="synonym">Wasp</name>
    <dbReference type="NCBI Taxonomy" id="30213"/>
    <lineage>
        <taxon>Eukaryota</taxon>
        <taxon>Metazoa</taxon>
        <taxon>Ecdysozoa</taxon>
        <taxon>Arthropoda</taxon>
        <taxon>Hexapoda</taxon>
        <taxon>Insecta</taxon>
        <taxon>Pterygota</taxon>
        <taxon>Neoptera</taxon>
        <taxon>Endopterygota</taxon>
        <taxon>Hymenoptera</taxon>
        <taxon>Apocrita</taxon>
        <taxon>Aculeata</taxon>
        <taxon>Vespoidea</taxon>
        <taxon>Vespidae</taxon>
        <taxon>Vespinae</taxon>
        <taxon>Vespula</taxon>
    </lineage>
</organism>
<keyword evidence="2" id="KW-1185">Reference proteome</keyword>
<dbReference type="EMBL" id="JACSDY010000002">
    <property type="protein sequence ID" value="KAF7435020.1"/>
    <property type="molecule type" value="Genomic_DNA"/>
</dbReference>
<protein>
    <submittedName>
        <fullName evidence="1">Uncharacterized protein</fullName>
    </submittedName>
</protein>
<evidence type="ECO:0000313" key="1">
    <source>
        <dbReference type="EMBL" id="KAF7435020.1"/>
    </source>
</evidence>
<gene>
    <name evidence="1" type="ORF">H0235_003211</name>
</gene>
<dbReference type="Proteomes" id="UP000600918">
    <property type="component" value="Unassembled WGS sequence"/>
</dbReference>
<reference evidence="1" key="1">
    <citation type="journal article" date="2020" name="G3 (Bethesda)">
        <title>High-Quality Assemblies for Three Invasive Social Wasps from the &lt;i&gt;Vespula&lt;/i&gt; Genus.</title>
        <authorList>
            <person name="Harrop T.W.R."/>
            <person name="Guhlin J."/>
            <person name="McLaughlin G.M."/>
            <person name="Permina E."/>
            <person name="Stockwell P."/>
            <person name="Gilligan J."/>
            <person name="Le Lec M.F."/>
            <person name="Gruber M.A.M."/>
            <person name="Quinn O."/>
            <person name="Lovegrove M."/>
            <person name="Duncan E.J."/>
            <person name="Remnant E.J."/>
            <person name="Van Eeckhoven J."/>
            <person name="Graham B."/>
            <person name="Knapp R.A."/>
            <person name="Langford K.W."/>
            <person name="Kronenberg Z."/>
            <person name="Press M.O."/>
            <person name="Eacker S.M."/>
            <person name="Wilson-Rankin E.E."/>
            <person name="Purcell J."/>
            <person name="Lester P.J."/>
            <person name="Dearden P.K."/>
        </authorList>
    </citation>
    <scope>NUCLEOTIDE SEQUENCE</scope>
    <source>
        <strain evidence="1">Volc-1</strain>
    </source>
</reference>
<dbReference type="AlphaFoldDB" id="A0A834UF35"/>
<name>A0A834UF35_VESPE</name>
<comment type="caution">
    <text evidence="1">The sequence shown here is derived from an EMBL/GenBank/DDBJ whole genome shotgun (WGS) entry which is preliminary data.</text>
</comment>
<evidence type="ECO:0000313" key="2">
    <source>
        <dbReference type="Proteomes" id="UP000600918"/>
    </source>
</evidence>
<accession>A0A834UF35</accession>